<gene>
    <name evidence="12" type="primary">CRZ1</name>
    <name evidence="12" type="ORF">ATY40_BA7502083</name>
</gene>
<evidence type="ECO:0000256" key="2">
    <source>
        <dbReference type="ARBA" id="ARBA00022723"/>
    </source>
</evidence>
<dbReference type="PANTHER" id="PTHR24388">
    <property type="entry name" value="ZINC FINGER PROTEIN"/>
    <property type="match status" value="1"/>
</dbReference>
<feature type="region of interest" description="Disordered" evidence="10">
    <location>
        <begin position="308"/>
        <end position="355"/>
    </location>
</feature>
<evidence type="ECO:0000256" key="5">
    <source>
        <dbReference type="ARBA" id="ARBA00022833"/>
    </source>
</evidence>
<sequence>MSDQRLEDDFDISRYLSISPIESTSIEESINGLMSSWIPPTKGEIRDTLPPNTSFEATDGFSNGSYQENIPAQVKIKLEFDIDQQPAFYQESQIVYDKHLIVNHQETRSAQDLNQYLNAEALSRTNSISNLSELSTHSHITPPTLLHDQASLSPALLSMNSDERNELNLETLQLDQTSQPYVNQVKTEAAYEELSELHHRLERLTETNLIQQDQLQLEQQVQESQTPHNLSPPIQFQTPIIKVLQAPNDIAANTPSLFSQSNHSSPYNTPRHSRSNSLSSNDRQHDMPQISSVLDSSSFLVPGDQFQAMREGRQRRKSESNSRNSKERSKSREQPRSRSRSRDSATDHHVEVMSREKTLELAASQPSSKTPQKNPSIYACSLCSKRFTRPYNLKSHLRTHADERPFQCSICGKAFARSHDRKRHEDLHSGERKYCCKGVLSDGVTTWGCEKRFARTDALGRHFKTECGKLCIKPLMDELKREEAYRRNEPITEMNEELYSQSVQDIFSSQRLGQNIDD</sequence>
<dbReference type="Pfam" id="PF00096">
    <property type="entry name" value="zf-C2H2"/>
    <property type="match status" value="2"/>
</dbReference>
<keyword evidence="8" id="KW-0539">Nucleus</keyword>
<dbReference type="GO" id="GO:0000981">
    <property type="term" value="F:DNA-binding transcription factor activity, RNA polymerase II-specific"/>
    <property type="evidence" value="ECO:0007669"/>
    <property type="project" value="TreeGrafter"/>
</dbReference>
<protein>
    <submittedName>
        <fullName evidence="12">BA75_02083T0</fullName>
    </submittedName>
</protein>
<keyword evidence="2" id="KW-0479">Metal-binding</keyword>
<dbReference type="InterPro" id="IPR013087">
    <property type="entry name" value="Znf_C2H2_type"/>
</dbReference>
<dbReference type="GO" id="GO:0000978">
    <property type="term" value="F:RNA polymerase II cis-regulatory region sequence-specific DNA binding"/>
    <property type="evidence" value="ECO:0007669"/>
    <property type="project" value="TreeGrafter"/>
</dbReference>
<dbReference type="Proteomes" id="UP000094565">
    <property type="component" value="Chromosome 2"/>
</dbReference>
<feature type="compositionally biased region" description="Polar residues" evidence="10">
    <location>
        <begin position="254"/>
        <end position="281"/>
    </location>
</feature>
<evidence type="ECO:0000313" key="12">
    <source>
        <dbReference type="EMBL" id="ANZ75716.1"/>
    </source>
</evidence>
<reference evidence="12 13" key="1">
    <citation type="submission" date="2016-02" db="EMBL/GenBank/DDBJ databases">
        <title>Comparative genomic and transcriptomic foundation for Pichia pastoris.</title>
        <authorList>
            <person name="Love K.R."/>
            <person name="Shah K.A."/>
            <person name="Whittaker C.A."/>
            <person name="Wu J."/>
            <person name="Bartlett M.C."/>
            <person name="Ma D."/>
            <person name="Leeson R.L."/>
            <person name="Priest M."/>
            <person name="Young S.K."/>
            <person name="Love J.C."/>
        </authorList>
    </citation>
    <scope>NUCLEOTIDE SEQUENCE [LARGE SCALE GENOMIC DNA]</scope>
    <source>
        <strain evidence="12 13">ATCC 28485</strain>
    </source>
</reference>
<keyword evidence="6" id="KW-0805">Transcription regulation</keyword>
<dbReference type="SUPFAM" id="SSF57667">
    <property type="entry name" value="beta-beta-alpha zinc fingers"/>
    <property type="match status" value="1"/>
</dbReference>
<evidence type="ECO:0000313" key="13">
    <source>
        <dbReference type="Proteomes" id="UP000094565"/>
    </source>
</evidence>
<keyword evidence="7" id="KW-0804">Transcription</keyword>
<dbReference type="AlphaFoldDB" id="A0A1B2JCF4"/>
<dbReference type="EMBL" id="CP014585">
    <property type="protein sequence ID" value="ANZ75716.1"/>
    <property type="molecule type" value="Genomic_DNA"/>
</dbReference>
<dbReference type="GO" id="GO:0071248">
    <property type="term" value="P:cellular response to metal ion"/>
    <property type="evidence" value="ECO:0007669"/>
    <property type="project" value="UniProtKB-ARBA"/>
</dbReference>
<dbReference type="GO" id="GO:0008270">
    <property type="term" value="F:zinc ion binding"/>
    <property type="evidence" value="ECO:0007669"/>
    <property type="project" value="UniProtKB-KW"/>
</dbReference>
<evidence type="ECO:0000256" key="9">
    <source>
        <dbReference type="PROSITE-ProRule" id="PRU00042"/>
    </source>
</evidence>
<dbReference type="SMART" id="SM00355">
    <property type="entry name" value="ZnF_C2H2"/>
    <property type="match status" value="2"/>
</dbReference>
<proteinExistence type="predicted"/>
<feature type="compositionally biased region" description="Basic and acidic residues" evidence="10">
    <location>
        <begin position="317"/>
        <end position="355"/>
    </location>
</feature>
<dbReference type="FunFam" id="3.30.160.60:FF:000100">
    <property type="entry name" value="Zinc finger 45-like"/>
    <property type="match status" value="1"/>
</dbReference>
<comment type="subcellular location">
    <subcellularLocation>
        <location evidence="1">Nucleus</location>
    </subcellularLocation>
</comment>
<evidence type="ECO:0000256" key="8">
    <source>
        <dbReference type="ARBA" id="ARBA00023242"/>
    </source>
</evidence>
<dbReference type="GO" id="GO:0071468">
    <property type="term" value="P:cellular response to acidic pH"/>
    <property type="evidence" value="ECO:0007669"/>
    <property type="project" value="UniProtKB-ARBA"/>
</dbReference>
<evidence type="ECO:0000256" key="3">
    <source>
        <dbReference type="ARBA" id="ARBA00022737"/>
    </source>
</evidence>
<dbReference type="Gene3D" id="3.30.160.60">
    <property type="entry name" value="Classic Zinc Finger"/>
    <property type="match status" value="3"/>
</dbReference>
<dbReference type="GO" id="GO:0005634">
    <property type="term" value="C:nucleus"/>
    <property type="evidence" value="ECO:0007669"/>
    <property type="project" value="UniProtKB-SubCell"/>
</dbReference>
<keyword evidence="13" id="KW-1185">Reference proteome</keyword>
<keyword evidence="5" id="KW-0862">Zinc</keyword>
<dbReference type="PANTHER" id="PTHR24388:SF54">
    <property type="entry name" value="PROTEIN ESCARGOT"/>
    <property type="match status" value="1"/>
</dbReference>
<organism evidence="12 13">
    <name type="scientific">Komagataella pastoris</name>
    <name type="common">Yeast</name>
    <name type="synonym">Pichia pastoris</name>
    <dbReference type="NCBI Taxonomy" id="4922"/>
    <lineage>
        <taxon>Eukaryota</taxon>
        <taxon>Fungi</taxon>
        <taxon>Dikarya</taxon>
        <taxon>Ascomycota</taxon>
        <taxon>Saccharomycotina</taxon>
        <taxon>Pichiomycetes</taxon>
        <taxon>Pichiales</taxon>
        <taxon>Pichiaceae</taxon>
        <taxon>Komagataella</taxon>
    </lineage>
</organism>
<dbReference type="PROSITE" id="PS50157">
    <property type="entry name" value="ZINC_FINGER_C2H2_2"/>
    <property type="match status" value="2"/>
</dbReference>
<dbReference type="OrthoDB" id="3981033at2759"/>
<evidence type="ECO:0000256" key="1">
    <source>
        <dbReference type="ARBA" id="ARBA00004123"/>
    </source>
</evidence>
<dbReference type="FunFam" id="3.30.160.60:FF:000181">
    <property type="entry name" value="C2H2 type zinc finger protein"/>
    <property type="match status" value="1"/>
</dbReference>
<dbReference type="InterPro" id="IPR050527">
    <property type="entry name" value="Snail/Krueppel_Znf"/>
</dbReference>
<dbReference type="InterPro" id="IPR036236">
    <property type="entry name" value="Znf_C2H2_sf"/>
</dbReference>
<evidence type="ECO:0000259" key="11">
    <source>
        <dbReference type="PROSITE" id="PS50157"/>
    </source>
</evidence>
<evidence type="ECO:0000256" key="6">
    <source>
        <dbReference type="ARBA" id="ARBA00023015"/>
    </source>
</evidence>
<evidence type="ECO:0000256" key="10">
    <source>
        <dbReference type="SAM" id="MobiDB-lite"/>
    </source>
</evidence>
<feature type="domain" description="C2H2-type" evidence="11">
    <location>
        <begin position="406"/>
        <end position="433"/>
    </location>
</feature>
<dbReference type="PROSITE" id="PS00028">
    <property type="entry name" value="ZINC_FINGER_C2H2_1"/>
    <property type="match status" value="2"/>
</dbReference>
<keyword evidence="3" id="KW-0677">Repeat</keyword>
<name>A0A1B2JCF4_PICPA</name>
<feature type="domain" description="C2H2-type" evidence="11">
    <location>
        <begin position="378"/>
        <end position="405"/>
    </location>
</feature>
<evidence type="ECO:0000256" key="4">
    <source>
        <dbReference type="ARBA" id="ARBA00022771"/>
    </source>
</evidence>
<keyword evidence="4 9" id="KW-0863">Zinc-finger</keyword>
<accession>A0A1B2JCF4</accession>
<evidence type="ECO:0000256" key="7">
    <source>
        <dbReference type="ARBA" id="ARBA00023163"/>
    </source>
</evidence>
<feature type="region of interest" description="Disordered" evidence="10">
    <location>
        <begin position="254"/>
        <end position="286"/>
    </location>
</feature>